<dbReference type="InterPro" id="IPR003500">
    <property type="entry name" value="RpiB_LacA_LacB"/>
</dbReference>
<evidence type="ECO:0008006" key="4">
    <source>
        <dbReference type="Google" id="ProtNLM"/>
    </source>
</evidence>
<reference evidence="2 3" key="1">
    <citation type="journal article" date="2016" name="Nat. Commun.">
        <title>Thousands of microbial genomes shed light on interconnected biogeochemical processes in an aquifer system.</title>
        <authorList>
            <person name="Anantharaman K."/>
            <person name="Brown C.T."/>
            <person name="Hug L.A."/>
            <person name="Sharon I."/>
            <person name="Castelle C.J."/>
            <person name="Probst A.J."/>
            <person name="Thomas B.C."/>
            <person name="Singh A."/>
            <person name="Wilkins M.J."/>
            <person name="Karaoz U."/>
            <person name="Brodie E.L."/>
            <person name="Williams K.H."/>
            <person name="Hubbard S.S."/>
            <person name="Banfield J.F."/>
        </authorList>
    </citation>
    <scope>NUCLEOTIDE SEQUENCE [LARGE SCALE GENOMIC DNA]</scope>
</reference>
<dbReference type="PIRSF" id="PIRSF005384">
    <property type="entry name" value="RpiB_LacA_B"/>
    <property type="match status" value="1"/>
</dbReference>
<dbReference type="InterPro" id="IPR036569">
    <property type="entry name" value="RpiB_LacA_LacB_sf"/>
</dbReference>
<name>A0A1G2HFG9_9BACT</name>
<dbReference type="AlphaFoldDB" id="A0A1G2HFG9"/>
<evidence type="ECO:0000256" key="1">
    <source>
        <dbReference type="ARBA" id="ARBA00008754"/>
    </source>
</evidence>
<dbReference type="PANTHER" id="PTHR30345:SF0">
    <property type="entry name" value="DNA DAMAGE-REPAIR_TOLERATION PROTEIN DRT102"/>
    <property type="match status" value="1"/>
</dbReference>
<accession>A0A1G2HFG9</accession>
<dbReference type="Pfam" id="PF02502">
    <property type="entry name" value="LacAB_rpiB"/>
    <property type="match status" value="2"/>
</dbReference>
<comment type="similarity">
    <text evidence="1">Belongs to the LacAB/RpiB family.</text>
</comment>
<dbReference type="EMBL" id="MHOH01000003">
    <property type="protein sequence ID" value="OGZ61223.1"/>
    <property type="molecule type" value="Genomic_DNA"/>
</dbReference>
<evidence type="ECO:0000313" key="3">
    <source>
        <dbReference type="Proteomes" id="UP000178835"/>
    </source>
</evidence>
<dbReference type="Proteomes" id="UP000178835">
    <property type="component" value="Unassembled WGS sequence"/>
</dbReference>
<feature type="non-terminal residue" evidence="2">
    <location>
        <position position="159"/>
    </location>
</feature>
<organism evidence="2 3">
    <name type="scientific">Candidatus Spechtbacteria bacterium RIFCSPLOWO2_01_FULL_43_12</name>
    <dbReference type="NCBI Taxonomy" id="1802162"/>
    <lineage>
        <taxon>Bacteria</taxon>
        <taxon>Candidatus Spechtiibacteriota</taxon>
    </lineage>
</organism>
<dbReference type="GO" id="GO:0019316">
    <property type="term" value="P:D-allose catabolic process"/>
    <property type="evidence" value="ECO:0007669"/>
    <property type="project" value="TreeGrafter"/>
</dbReference>
<dbReference type="NCBIfam" id="TIGR00689">
    <property type="entry name" value="rpiB_lacA_lacB"/>
    <property type="match status" value="1"/>
</dbReference>
<dbReference type="GO" id="GO:0009052">
    <property type="term" value="P:pentose-phosphate shunt, non-oxidative branch"/>
    <property type="evidence" value="ECO:0007669"/>
    <property type="project" value="TreeGrafter"/>
</dbReference>
<gene>
    <name evidence="2" type="ORF">A2919_01545</name>
</gene>
<dbReference type="Gene3D" id="3.40.1400.10">
    <property type="entry name" value="Sugar-phosphate isomerase, RpiB/LacA/LacB"/>
    <property type="match status" value="1"/>
</dbReference>
<sequence>MKIFLGSDHAGYELKEKIKIWLEEWGYEHEDMGPFAFDAKDDYPDFIKPVAEAVADDPENNRGIILGFNGQGEAVAANRYKGVRAAVYYGEPTDISESGREREDKPKNMLILSREDDDTNILSLAAGFIADDTAEEAIKLWLETPFTGEERHKRRINKI</sequence>
<protein>
    <recommendedName>
        <fullName evidence="4">Ribose-5-phosphate isomerase</fullName>
    </recommendedName>
</protein>
<dbReference type="PANTHER" id="PTHR30345">
    <property type="entry name" value="RIBOSE-5-PHOSPHATE ISOMERASE B"/>
    <property type="match status" value="1"/>
</dbReference>
<evidence type="ECO:0000313" key="2">
    <source>
        <dbReference type="EMBL" id="OGZ61223.1"/>
    </source>
</evidence>
<dbReference type="GO" id="GO:0004751">
    <property type="term" value="F:ribose-5-phosphate isomerase activity"/>
    <property type="evidence" value="ECO:0007669"/>
    <property type="project" value="TreeGrafter"/>
</dbReference>
<dbReference type="SUPFAM" id="SSF89623">
    <property type="entry name" value="Ribose/Galactose isomerase RpiB/AlsB"/>
    <property type="match status" value="1"/>
</dbReference>
<comment type="caution">
    <text evidence="2">The sequence shown here is derived from an EMBL/GenBank/DDBJ whole genome shotgun (WGS) entry which is preliminary data.</text>
</comment>
<proteinExistence type="inferred from homology"/>